<feature type="region of interest" description="Disordered" evidence="1">
    <location>
        <begin position="1"/>
        <end position="47"/>
    </location>
</feature>
<evidence type="ECO:0000313" key="3">
    <source>
        <dbReference type="Proteomes" id="UP000434957"/>
    </source>
</evidence>
<accession>A0A6A4G7C5</accession>
<proteinExistence type="predicted"/>
<comment type="caution">
    <text evidence="2">The sequence shown here is derived from an EMBL/GenBank/DDBJ whole genome shotgun (WGS) entry which is preliminary data.</text>
</comment>
<evidence type="ECO:0000256" key="1">
    <source>
        <dbReference type="SAM" id="MobiDB-lite"/>
    </source>
</evidence>
<organism evidence="2 3">
    <name type="scientific">Phytophthora rubi</name>
    <dbReference type="NCBI Taxonomy" id="129364"/>
    <lineage>
        <taxon>Eukaryota</taxon>
        <taxon>Sar</taxon>
        <taxon>Stramenopiles</taxon>
        <taxon>Oomycota</taxon>
        <taxon>Peronosporomycetes</taxon>
        <taxon>Peronosporales</taxon>
        <taxon>Peronosporaceae</taxon>
        <taxon>Phytophthora</taxon>
    </lineage>
</organism>
<name>A0A6A4G7C5_9STRA</name>
<dbReference type="EMBL" id="QXFT01000089">
    <property type="protein sequence ID" value="KAE9355627.1"/>
    <property type="molecule type" value="Genomic_DNA"/>
</dbReference>
<reference evidence="2 3" key="1">
    <citation type="submission" date="2018-08" db="EMBL/GenBank/DDBJ databases">
        <title>Genomic investigation of the strawberry pathogen Phytophthora fragariae indicates pathogenicity is determined by transcriptional variation in three key races.</title>
        <authorList>
            <person name="Adams T.M."/>
            <person name="Armitage A.D."/>
            <person name="Sobczyk M.K."/>
            <person name="Bates H.J."/>
            <person name="Dunwell J.M."/>
            <person name="Nellist C.F."/>
            <person name="Harrison R.J."/>
        </authorList>
    </citation>
    <scope>NUCLEOTIDE SEQUENCE [LARGE SCALE GENOMIC DNA]</scope>
    <source>
        <strain evidence="2 3">SCRP333</strain>
    </source>
</reference>
<keyword evidence="3" id="KW-1185">Reference proteome</keyword>
<evidence type="ECO:0000313" key="2">
    <source>
        <dbReference type="EMBL" id="KAE9355627.1"/>
    </source>
</evidence>
<gene>
    <name evidence="2" type="ORF">PR003_g2751</name>
</gene>
<dbReference type="Proteomes" id="UP000434957">
    <property type="component" value="Unassembled WGS sequence"/>
</dbReference>
<dbReference type="AlphaFoldDB" id="A0A6A4G7C5"/>
<feature type="compositionally biased region" description="Basic and acidic residues" evidence="1">
    <location>
        <begin position="37"/>
        <end position="47"/>
    </location>
</feature>
<sequence length="75" mass="7832">MTSAAAATQGGDGSGHRLCSMTSSTGGCDGPGLRLQQDGERGGGHETDVIKGRAYYRVIVAVHRGQEKKLFIKVV</sequence>
<protein>
    <submittedName>
        <fullName evidence="2">Uncharacterized protein</fullName>
    </submittedName>
</protein>